<evidence type="ECO:0000313" key="2">
    <source>
        <dbReference type="EMBL" id="MBB4664945.1"/>
    </source>
</evidence>
<protein>
    <submittedName>
        <fullName evidence="2">Uncharacterized protein</fullName>
    </submittedName>
</protein>
<dbReference type="RefSeq" id="WP_183345420.1">
    <property type="nucleotide sequence ID" value="NZ_JACHNU010000009.1"/>
</dbReference>
<dbReference type="Proteomes" id="UP000585272">
    <property type="component" value="Unassembled WGS sequence"/>
</dbReference>
<keyword evidence="3" id="KW-1185">Reference proteome</keyword>
<sequence>MQSTPPIRRYVIVRRRGRDGSTAWSMEPLAPSTHRKPPAPAAAPRPEPRGARAA</sequence>
<organism evidence="2 3">
    <name type="scientific">Conexibacter arvalis</name>
    <dbReference type="NCBI Taxonomy" id="912552"/>
    <lineage>
        <taxon>Bacteria</taxon>
        <taxon>Bacillati</taxon>
        <taxon>Actinomycetota</taxon>
        <taxon>Thermoleophilia</taxon>
        <taxon>Solirubrobacterales</taxon>
        <taxon>Conexibacteraceae</taxon>
        <taxon>Conexibacter</taxon>
    </lineage>
</organism>
<proteinExistence type="predicted"/>
<reference evidence="2 3" key="1">
    <citation type="submission" date="2020-08" db="EMBL/GenBank/DDBJ databases">
        <title>Genomic Encyclopedia of Archaeal and Bacterial Type Strains, Phase II (KMG-II): from individual species to whole genera.</title>
        <authorList>
            <person name="Goeker M."/>
        </authorList>
    </citation>
    <scope>NUCLEOTIDE SEQUENCE [LARGE SCALE GENOMIC DNA]</scope>
    <source>
        <strain evidence="2 3">DSM 23288</strain>
    </source>
</reference>
<evidence type="ECO:0000313" key="3">
    <source>
        <dbReference type="Proteomes" id="UP000585272"/>
    </source>
</evidence>
<accession>A0A840IKU7</accession>
<gene>
    <name evidence="2" type="ORF">BDZ31_004563</name>
</gene>
<dbReference type="EMBL" id="JACHNU010000009">
    <property type="protein sequence ID" value="MBB4664945.1"/>
    <property type="molecule type" value="Genomic_DNA"/>
</dbReference>
<comment type="caution">
    <text evidence="2">The sequence shown here is derived from an EMBL/GenBank/DDBJ whole genome shotgun (WGS) entry which is preliminary data.</text>
</comment>
<evidence type="ECO:0000256" key="1">
    <source>
        <dbReference type="SAM" id="MobiDB-lite"/>
    </source>
</evidence>
<feature type="region of interest" description="Disordered" evidence="1">
    <location>
        <begin position="16"/>
        <end position="54"/>
    </location>
</feature>
<name>A0A840IKU7_9ACTN</name>
<dbReference type="AlphaFoldDB" id="A0A840IKU7"/>